<feature type="signal peptide" evidence="3">
    <location>
        <begin position="1"/>
        <end position="20"/>
    </location>
</feature>
<evidence type="ECO:0000256" key="2">
    <source>
        <dbReference type="ARBA" id="ARBA00022729"/>
    </source>
</evidence>
<dbReference type="PANTHER" id="PTHR35936:SF38">
    <property type="entry name" value="GLUTAMINE-BINDING PERIPLASMIC PROTEIN"/>
    <property type="match status" value="1"/>
</dbReference>
<dbReference type="Gene3D" id="3.40.190.10">
    <property type="entry name" value="Periplasmic binding protein-like II"/>
    <property type="match status" value="3"/>
</dbReference>
<name>A0A090QJG8_9GAMM</name>
<dbReference type="Proteomes" id="UP000029227">
    <property type="component" value="Unassembled WGS sequence"/>
</dbReference>
<gene>
    <name evidence="5" type="ORF">JCM19237_5291</name>
</gene>
<protein>
    <submittedName>
        <fullName evidence="5">Sensory box sensor histidine kinase</fullName>
    </submittedName>
</protein>
<feature type="chain" id="PRO_5001863395" evidence="3">
    <location>
        <begin position="21"/>
        <end position="363"/>
    </location>
</feature>
<evidence type="ECO:0000259" key="4">
    <source>
        <dbReference type="Pfam" id="PF00497"/>
    </source>
</evidence>
<dbReference type="PANTHER" id="PTHR35936">
    <property type="entry name" value="MEMBRANE-BOUND LYTIC MUREIN TRANSGLYCOSYLASE F"/>
    <property type="match status" value="1"/>
</dbReference>
<feature type="domain" description="Solute-binding protein family 3/N-terminal" evidence="4">
    <location>
        <begin position="45"/>
        <end position="246"/>
    </location>
</feature>
<evidence type="ECO:0000313" key="6">
    <source>
        <dbReference type="Proteomes" id="UP000029227"/>
    </source>
</evidence>
<comment type="caution">
    <text evidence="5">The sequence shown here is derived from an EMBL/GenBank/DDBJ whole genome shotgun (WGS) entry which is preliminary data.</text>
</comment>
<evidence type="ECO:0000313" key="5">
    <source>
        <dbReference type="EMBL" id="GAL02398.1"/>
    </source>
</evidence>
<keyword evidence="2 3" id="KW-0732">Signal</keyword>
<reference evidence="5 6" key="1">
    <citation type="journal article" date="2014" name="Genome Announc.">
        <title>Draft Genome Sequences of Two Vibrionaceae Species, Vibrio ponticus C121 and Photobacterium aphoticum C119, Isolated as Coral Reef Microbiota.</title>
        <authorList>
            <person name="Al-saari N."/>
            <person name="Meirelles P.M."/>
            <person name="Mino S."/>
            <person name="Suda W."/>
            <person name="Oshima K."/>
            <person name="Hattori M."/>
            <person name="Ohkuma M."/>
            <person name="Thompson F.L."/>
            <person name="Gomez-Gil B."/>
            <person name="Sawabe T."/>
            <person name="Sawabe T."/>
        </authorList>
    </citation>
    <scope>NUCLEOTIDE SEQUENCE [LARGE SCALE GENOMIC DNA]</scope>
    <source>
        <strain evidence="5 6">JCM 19237</strain>
    </source>
</reference>
<dbReference type="AlphaFoldDB" id="A0A090QJG8"/>
<dbReference type="SUPFAM" id="SSF53850">
    <property type="entry name" value="Periplasmic binding protein-like II"/>
    <property type="match status" value="2"/>
</dbReference>
<organism evidence="5 6">
    <name type="scientific">Photobacterium aphoticum</name>
    <dbReference type="NCBI Taxonomy" id="754436"/>
    <lineage>
        <taxon>Bacteria</taxon>
        <taxon>Pseudomonadati</taxon>
        <taxon>Pseudomonadota</taxon>
        <taxon>Gammaproteobacteria</taxon>
        <taxon>Vibrionales</taxon>
        <taxon>Vibrionaceae</taxon>
        <taxon>Photobacterium</taxon>
    </lineage>
</organism>
<evidence type="ECO:0000256" key="1">
    <source>
        <dbReference type="ARBA" id="ARBA00010333"/>
    </source>
</evidence>
<dbReference type="GO" id="GO:0016301">
    <property type="term" value="F:kinase activity"/>
    <property type="evidence" value="ECO:0007669"/>
    <property type="project" value="UniProtKB-KW"/>
</dbReference>
<keyword evidence="5" id="KW-0808">Transferase</keyword>
<dbReference type="eggNOG" id="COG0834">
    <property type="taxonomic scope" value="Bacteria"/>
</dbReference>
<keyword evidence="5" id="KW-0418">Kinase</keyword>
<proteinExistence type="inferred from homology"/>
<dbReference type="STRING" id="754436.JCM19237_5291"/>
<dbReference type="Pfam" id="PF00497">
    <property type="entry name" value="SBP_bac_3"/>
    <property type="match status" value="1"/>
</dbReference>
<dbReference type="EMBL" id="BBMN01000001">
    <property type="protein sequence ID" value="GAL02398.1"/>
    <property type="molecule type" value="Genomic_DNA"/>
</dbReference>
<dbReference type="InterPro" id="IPR001638">
    <property type="entry name" value="Solute-binding_3/MltF_N"/>
</dbReference>
<comment type="similarity">
    <text evidence="1">Belongs to the bacterial solute-binding protein 3 family.</text>
</comment>
<sequence>MNRLFLALIVFFLLCSNALAKSFTLTPEEKQIIAQHDELVVARPTQYRPSYWGSKSADGIEGSYQHFIVELGKVLQLPIRFVDFKTYEDMFSAVSSGEVDASLGFISTQARRQMAIFSDPIFQNYHVKWYANEQAKKKPLREMHWVCVRGMLACDELAALAPKALKKVDTPEKLIYNLASGLADAAIVNYVTVYDYYGKIKSGEWQGEIELLNHTNPDGASFVMTDTHPELMAIINRYIQFAIEHELFTSTYSKLTLLHNDLILQSISDQYQRNVLRYTMRDDLHPLSYRDPKSGRVVGYVHDILDMFSRKTGLAFQYVPPNGRSTKSMLVNGRWNLFPECLLICKIPIHSLVQPPFSPCNGY</sequence>
<accession>A0A090QJG8</accession>
<evidence type="ECO:0000256" key="3">
    <source>
        <dbReference type="SAM" id="SignalP"/>
    </source>
</evidence>